<dbReference type="STRING" id="709839.TSA66_06520"/>
<dbReference type="InterPro" id="IPR001638">
    <property type="entry name" value="Solute-binding_3/MltF_N"/>
</dbReference>
<comment type="caution">
    <text evidence="3">The sequence shown here is derived from an EMBL/GenBank/DDBJ whole genome shotgun (WGS) entry which is preliminary data.</text>
</comment>
<keyword evidence="4" id="KW-1185">Reference proteome</keyword>
<organism evidence="3 4">
    <name type="scientific">Noviherbaspirillum autotrophicum</name>
    <dbReference type="NCBI Taxonomy" id="709839"/>
    <lineage>
        <taxon>Bacteria</taxon>
        <taxon>Pseudomonadati</taxon>
        <taxon>Pseudomonadota</taxon>
        <taxon>Betaproteobacteria</taxon>
        <taxon>Burkholderiales</taxon>
        <taxon>Oxalobacteraceae</taxon>
        <taxon>Noviherbaspirillum</taxon>
    </lineage>
</organism>
<keyword evidence="1" id="KW-0732">Signal</keyword>
<dbReference type="AlphaFoldDB" id="A0A0C2BKM9"/>
<evidence type="ECO:0000313" key="3">
    <source>
        <dbReference type="EMBL" id="KIF80544.1"/>
    </source>
</evidence>
<feature type="chain" id="PRO_5002163115" description="Solute-binding protein family 3/N-terminal domain-containing protein" evidence="1">
    <location>
        <begin position="21"/>
        <end position="256"/>
    </location>
</feature>
<feature type="domain" description="Solute-binding protein family 3/N-terminal" evidence="2">
    <location>
        <begin position="39"/>
        <end position="252"/>
    </location>
</feature>
<feature type="signal peptide" evidence="1">
    <location>
        <begin position="1"/>
        <end position="20"/>
    </location>
</feature>
<dbReference type="Pfam" id="PF00497">
    <property type="entry name" value="SBP_bac_3"/>
    <property type="match status" value="1"/>
</dbReference>
<evidence type="ECO:0000259" key="2">
    <source>
        <dbReference type="Pfam" id="PF00497"/>
    </source>
</evidence>
<evidence type="ECO:0000256" key="1">
    <source>
        <dbReference type="SAM" id="SignalP"/>
    </source>
</evidence>
<protein>
    <recommendedName>
        <fullName evidence="2">Solute-binding protein family 3/N-terminal domain-containing protein</fullName>
    </recommendedName>
</protein>
<gene>
    <name evidence="3" type="ORF">TSA66_06520</name>
</gene>
<dbReference type="Gene3D" id="3.40.190.10">
    <property type="entry name" value="Periplasmic binding protein-like II"/>
    <property type="match status" value="2"/>
</dbReference>
<name>A0A0C2BKM9_9BURK</name>
<sequence>MHGMLLLAILLGAWCMDASGTVTELYTAPQEFSEPKFILRQQDGRTVVEGLCVDIMHAIERTDPHIRFVLGPPPQSLARIEASLVAGELHVACGFLRTGKREHALHYIEPPLFSTDFYMAVRADDDVAVRNWEDVRRLGEDAVILAKYACAPALSSVEGLKTDFSAKDTKTNIQKLLAGRGRFFFHRSPGIEAAIRDAGAQGKVKILPVVMSRQPLYMVLSKAVPAHAATRIQTAIIRLEANGELAKLFAKWRADD</sequence>
<dbReference type="EMBL" id="JWJG01000028">
    <property type="protein sequence ID" value="KIF80544.1"/>
    <property type="molecule type" value="Genomic_DNA"/>
</dbReference>
<dbReference type="Proteomes" id="UP000031572">
    <property type="component" value="Unassembled WGS sequence"/>
</dbReference>
<accession>A0A0C2BKM9</accession>
<evidence type="ECO:0000313" key="4">
    <source>
        <dbReference type="Proteomes" id="UP000031572"/>
    </source>
</evidence>
<proteinExistence type="predicted"/>
<dbReference type="SUPFAM" id="SSF53850">
    <property type="entry name" value="Periplasmic binding protein-like II"/>
    <property type="match status" value="1"/>
</dbReference>
<reference evidence="3 4" key="1">
    <citation type="submission" date="2014-12" db="EMBL/GenBank/DDBJ databases">
        <title>Denitrispirillum autotrophicum gen. nov., sp. nov., Denitrifying, Facultatively Autotrophic Bacteria Isolated from Rice Paddy Soil.</title>
        <authorList>
            <person name="Ishii S."/>
            <person name="Ashida N."/>
            <person name="Ohno H."/>
            <person name="Otsuka S."/>
            <person name="Yokota A."/>
            <person name="Senoo K."/>
        </authorList>
    </citation>
    <scope>NUCLEOTIDE SEQUENCE [LARGE SCALE GENOMIC DNA]</scope>
    <source>
        <strain evidence="3 4">TSA66</strain>
    </source>
</reference>